<keyword evidence="2" id="KW-1133">Transmembrane helix</keyword>
<proteinExistence type="predicted"/>
<keyword evidence="2" id="KW-0812">Transmembrane</keyword>
<keyword evidence="2" id="KW-0472">Membrane</keyword>
<feature type="transmembrane region" description="Helical" evidence="2">
    <location>
        <begin position="169"/>
        <end position="187"/>
    </location>
</feature>
<protein>
    <submittedName>
        <fullName evidence="3">Uncharacterized protein</fullName>
    </submittedName>
</protein>
<evidence type="ECO:0000256" key="2">
    <source>
        <dbReference type="SAM" id="Phobius"/>
    </source>
</evidence>
<evidence type="ECO:0000256" key="1">
    <source>
        <dbReference type="SAM" id="MobiDB-lite"/>
    </source>
</evidence>
<sequence>MTYPHSKNTLFKSLLVYFVPFHDLWHHHPNCRPIVCCSAFLSPKTTQLFTQGKDAPEIANSYHIGLFSIREEDEEVPDFIITDETAQIEEPKQQQQQLPSDEKPEKKNSKQFRIGGRRQSTPPTPSKLQTEKSLEITKTVIGVLSTASLLSISLDALLMQSETLQAWRYLWPLIGLFYVSYGVSNLFPSKVMAGGGSSSRDLSTTTRKQNPFDIVLMSFNSLSPMSDDLSQFLPTTSNRPIGAISFLAGIGLLIGGFMDAFFPVWYTSPDLLGTRAGIESDSAAILLLLTILSTPKLLMKQQQIDSVSSLSTEKNVVQLPSGEKQNAIFDIDMIQQEDSQLLRIKQWAFTFVLLSVLYAQLWELGASTFYSWGEMLGLTV</sequence>
<reference evidence="3" key="1">
    <citation type="submission" date="2021-01" db="EMBL/GenBank/DDBJ databases">
        <authorList>
            <person name="Corre E."/>
            <person name="Pelletier E."/>
            <person name="Niang G."/>
            <person name="Scheremetjew M."/>
            <person name="Finn R."/>
            <person name="Kale V."/>
            <person name="Holt S."/>
            <person name="Cochrane G."/>
            <person name="Meng A."/>
            <person name="Brown T."/>
            <person name="Cohen L."/>
        </authorList>
    </citation>
    <scope>NUCLEOTIDE SEQUENCE</scope>
    <source>
        <strain evidence="3">Pop2</strain>
    </source>
</reference>
<dbReference type="EMBL" id="HBGN01001904">
    <property type="protein sequence ID" value="CAD9314874.1"/>
    <property type="molecule type" value="Transcribed_RNA"/>
</dbReference>
<dbReference type="AlphaFoldDB" id="A0A7S1VXX8"/>
<feature type="transmembrane region" description="Helical" evidence="2">
    <location>
        <begin position="347"/>
        <end position="372"/>
    </location>
</feature>
<feature type="region of interest" description="Disordered" evidence="1">
    <location>
        <begin position="88"/>
        <end position="131"/>
    </location>
</feature>
<name>A0A7S1VXX8_9STRA</name>
<gene>
    <name evidence="3" type="ORF">DBRI1063_LOCUS1280</name>
</gene>
<evidence type="ECO:0000313" key="3">
    <source>
        <dbReference type="EMBL" id="CAD9314874.1"/>
    </source>
</evidence>
<accession>A0A7S1VXX8</accession>
<organism evidence="3">
    <name type="scientific">Ditylum brightwellii</name>
    <dbReference type="NCBI Taxonomy" id="49249"/>
    <lineage>
        <taxon>Eukaryota</taxon>
        <taxon>Sar</taxon>
        <taxon>Stramenopiles</taxon>
        <taxon>Ochrophyta</taxon>
        <taxon>Bacillariophyta</taxon>
        <taxon>Mediophyceae</taxon>
        <taxon>Lithodesmiophycidae</taxon>
        <taxon>Lithodesmiales</taxon>
        <taxon>Lithodesmiaceae</taxon>
        <taxon>Ditylum</taxon>
    </lineage>
</organism>
<feature type="transmembrane region" description="Helical" evidence="2">
    <location>
        <begin position="241"/>
        <end position="262"/>
    </location>
</feature>